<dbReference type="AlphaFoldDB" id="A0AAX4PHA6"/>
<name>A0AAX4PHA6_9CHLO</name>
<proteinExistence type="predicted"/>
<evidence type="ECO:0000259" key="2">
    <source>
        <dbReference type="Pfam" id="PF06725"/>
    </source>
</evidence>
<dbReference type="InterPro" id="IPR036908">
    <property type="entry name" value="RlpA-like_sf"/>
</dbReference>
<dbReference type="GO" id="GO:0009254">
    <property type="term" value="P:peptidoglycan turnover"/>
    <property type="evidence" value="ECO:0007669"/>
    <property type="project" value="InterPro"/>
</dbReference>
<dbReference type="Gene3D" id="2.40.40.10">
    <property type="entry name" value="RlpA-like domain"/>
    <property type="match status" value="1"/>
</dbReference>
<accession>A0AAX4PHA6</accession>
<dbReference type="CDD" id="cd14667">
    <property type="entry name" value="3D_containing_proteins"/>
    <property type="match status" value="1"/>
</dbReference>
<dbReference type="GO" id="GO:0019867">
    <property type="term" value="C:outer membrane"/>
    <property type="evidence" value="ECO:0007669"/>
    <property type="project" value="InterPro"/>
</dbReference>
<evidence type="ECO:0000313" key="4">
    <source>
        <dbReference type="Proteomes" id="UP001472866"/>
    </source>
</evidence>
<dbReference type="PANTHER" id="PTHR39160:SF4">
    <property type="entry name" value="RESUSCITATION-PROMOTING FACTOR RPFB"/>
    <property type="match status" value="1"/>
</dbReference>
<keyword evidence="4" id="KW-1185">Reference proteome</keyword>
<dbReference type="SUPFAM" id="SSF50685">
    <property type="entry name" value="Barwin-like endoglucanases"/>
    <property type="match status" value="1"/>
</dbReference>
<protein>
    <submittedName>
        <fullName evidence="3">3D domain-containing protein</fullName>
    </submittedName>
</protein>
<dbReference type="EMBL" id="CP151513">
    <property type="protein sequence ID" value="WZN65710.1"/>
    <property type="molecule type" value="Genomic_DNA"/>
</dbReference>
<dbReference type="InterPro" id="IPR059180">
    <property type="entry name" value="3D_YorM"/>
</dbReference>
<dbReference type="Pfam" id="PF06725">
    <property type="entry name" value="3D"/>
    <property type="match status" value="1"/>
</dbReference>
<dbReference type="PANTHER" id="PTHR39160">
    <property type="entry name" value="CELL WALL-BINDING PROTEIN YOCH"/>
    <property type="match status" value="1"/>
</dbReference>
<feature type="domain" description="3D" evidence="2">
    <location>
        <begin position="128"/>
        <end position="188"/>
    </location>
</feature>
<keyword evidence="1" id="KW-0732">Signal</keyword>
<dbReference type="GO" id="GO:0004553">
    <property type="term" value="F:hydrolase activity, hydrolyzing O-glycosyl compounds"/>
    <property type="evidence" value="ECO:0007669"/>
    <property type="project" value="InterPro"/>
</dbReference>
<sequence length="222" mass="25154">MMERNMEVTAYCNCGKCCCWEHGLLVSPTHYLALSQQTRTLFPIPSLRLKRRRKNPYQDEKEQKTFIFDKYWTATTLRGCVYEGKTALGDLPKQARPGPLNARSLRKPLRLALRVALAPWCLLGRTGTIAADLDLYPFGTRMYVPGYGWGEVRDCGSAIKGPHRLDLFFNSHGEALKWGRRQCRVKVVKPNKEWIDRQVLVPGAVKGAVKGIDRAIQCLFGG</sequence>
<dbReference type="Proteomes" id="UP001472866">
    <property type="component" value="Chromosome 13"/>
</dbReference>
<gene>
    <name evidence="3" type="ORF">HKI87_13g72720</name>
</gene>
<reference evidence="3 4" key="1">
    <citation type="submission" date="2024-03" db="EMBL/GenBank/DDBJ databases">
        <title>Complete genome sequence of the green alga Chloropicon roscoffensis RCC1871.</title>
        <authorList>
            <person name="Lemieux C."/>
            <person name="Pombert J.-F."/>
            <person name="Otis C."/>
            <person name="Turmel M."/>
        </authorList>
    </citation>
    <scope>NUCLEOTIDE SEQUENCE [LARGE SCALE GENOMIC DNA]</scope>
    <source>
        <strain evidence="3 4">RCC1871</strain>
    </source>
</reference>
<evidence type="ECO:0000313" key="3">
    <source>
        <dbReference type="EMBL" id="WZN65710.1"/>
    </source>
</evidence>
<dbReference type="InterPro" id="IPR051933">
    <property type="entry name" value="Resuscitation_pf_RpfB"/>
</dbReference>
<evidence type="ECO:0000256" key="1">
    <source>
        <dbReference type="ARBA" id="ARBA00022729"/>
    </source>
</evidence>
<organism evidence="3 4">
    <name type="scientific">Chloropicon roscoffensis</name>
    <dbReference type="NCBI Taxonomy" id="1461544"/>
    <lineage>
        <taxon>Eukaryota</taxon>
        <taxon>Viridiplantae</taxon>
        <taxon>Chlorophyta</taxon>
        <taxon>Chloropicophyceae</taxon>
        <taxon>Chloropicales</taxon>
        <taxon>Chloropicaceae</taxon>
        <taxon>Chloropicon</taxon>
    </lineage>
</organism>
<dbReference type="InterPro" id="IPR010611">
    <property type="entry name" value="3D_dom"/>
</dbReference>